<dbReference type="InterPro" id="IPR011050">
    <property type="entry name" value="Pectin_lyase_fold/virulence"/>
</dbReference>
<dbReference type="GO" id="GO:0016829">
    <property type="term" value="F:lyase activity"/>
    <property type="evidence" value="ECO:0007669"/>
    <property type="project" value="UniProtKB-KW"/>
</dbReference>
<accession>A0A806TXK4</accession>
<keyword evidence="1" id="KW-0456">Lyase</keyword>
<dbReference type="AlphaFoldDB" id="A0A806TXK4"/>
<dbReference type="SUPFAM" id="SSF51126">
    <property type="entry name" value="Pectin lyase-like"/>
    <property type="match status" value="1"/>
</dbReference>
<reference evidence="1 2" key="1">
    <citation type="submission" date="2015-01" db="EMBL/GenBank/DDBJ databases">
        <title>Genome sequence of bacillus megaterium Q3.</title>
        <authorList>
            <person name="Wang Y."/>
            <person name="Luo K."/>
            <person name="Bai L."/>
            <person name="Luo F."/>
        </authorList>
    </citation>
    <scope>NUCLEOTIDE SEQUENCE [LARGE SCALE GENOMIC DNA]</scope>
    <source>
        <strain evidence="1 2">Q3</strain>
    </source>
</reference>
<protein>
    <submittedName>
        <fullName evidence="1">Pectate lyase superfamily protein</fullName>
    </submittedName>
</protein>
<evidence type="ECO:0000313" key="1">
    <source>
        <dbReference type="EMBL" id="AKP76086.1"/>
    </source>
</evidence>
<dbReference type="EMBL" id="CP010586">
    <property type="protein sequence ID" value="AKP76086.1"/>
    <property type="molecule type" value="Genomic_DNA"/>
</dbReference>
<dbReference type="InterPro" id="IPR012334">
    <property type="entry name" value="Pectin_lyas_fold"/>
</dbReference>
<name>A0A806TXK4_PRIMG</name>
<organism evidence="1 2">
    <name type="scientific">Priestia megaterium Q3</name>
    <dbReference type="NCBI Taxonomy" id="1452722"/>
    <lineage>
        <taxon>Bacteria</taxon>
        <taxon>Bacillati</taxon>
        <taxon>Bacillota</taxon>
        <taxon>Bacilli</taxon>
        <taxon>Bacillales</taxon>
        <taxon>Bacillaceae</taxon>
        <taxon>Priestia</taxon>
    </lineage>
</organism>
<sequence>MNLMENCSEERIVDAACFGVTRDGVTDDAPAIQQAIDYAEANKLSRVLLTGNYTYAIASPLVIKPSISFEMDSGTKLKVTGNYHVFTLQKDASISGGAVEVIDPSFTSSVIYLHGSQQLETGNKTTISNISMINTSGAYSGKGIYFYCQKAWDFISFVNVSFVHLRNFERGVLLQTEKITNINTPAWINANNFSYLSIDGCQYGIDVAGISDVPYETSGNSFVHFQMQCRSQTKRAIKCSGAYNTFEGHIWDTYLMNGGEPPVEFTSISHRNQLASNLLSTSILNNGQYNDITSPFEQTRNIFAPGLPGKPDIIGNQDDIFVQADKKYTVKQIAGKAPYGGSISNCFSLVDEQSMNYLDVPASAPVVIEMDFTANPIKMLNMAGVSFGWGESPKNIKFEYLTALDGAWTTAKDVKNNLGNTVTAEVRANTLYKMRLTLSEYTKDHKRFRINRIFGTSSIMPGSSWVATSGSKIYGNLEFQQGNSLILKSPDGQTWKLSVDNTGKVSGTKI</sequence>
<evidence type="ECO:0000313" key="2">
    <source>
        <dbReference type="Proteomes" id="UP000036410"/>
    </source>
</evidence>
<dbReference type="Proteomes" id="UP000036410">
    <property type="component" value="Chromosome"/>
</dbReference>
<proteinExistence type="predicted"/>
<gene>
    <name evidence="1" type="ORF">AS52_01121</name>
</gene>
<dbReference type="Gene3D" id="2.160.20.10">
    <property type="entry name" value="Single-stranded right-handed beta-helix, Pectin lyase-like"/>
    <property type="match status" value="1"/>
</dbReference>